<evidence type="ECO:0000313" key="2">
    <source>
        <dbReference type="Proteomes" id="UP000320421"/>
    </source>
</evidence>
<dbReference type="RefSeq" id="WP_232106624.1">
    <property type="nucleotide sequence ID" value="NZ_CP036266.1"/>
</dbReference>
<name>A0A517PSL2_9PLAN</name>
<proteinExistence type="predicted"/>
<dbReference type="Gene3D" id="2.115.10.20">
    <property type="entry name" value="Glycosyl hydrolase domain, family 43"/>
    <property type="match status" value="1"/>
</dbReference>
<dbReference type="EMBL" id="CP036266">
    <property type="protein sequence ID" value="QDT22357.1"/>
    <property type="molecule type" value="Genomic_DNA"/>
</dbReference>
<gene>
    <name evidence="1" type="ORF">HG66A1_41640</name>
</gene>
<sequence length="510" mass="57503">MSTCVIRFALICLLSVLWIDLLPATEPLSIGTRRELFVDDALVDHLSGEAEIRLQHPVPREVVIRFDQPWEGSSSGYHTIIQDGDIYRLYYRGTHIEVSQGRINTGSHKPYYCYAESKDGIHWTRPELGIVEFQGSKQNNIILEGLGTHNFAPFKDENPECKPEARFKALAGLQNEGGLHAFQSADGIHWKRMQEKAVITKGAFDSQNLAFWDEDHKTYRTYFRVFTGGVTNSKTWKPEGIRAIQTATSDDFLNWSDGIDLVYADSPDEELYTNQVKPYLRAPHIRIGFPARYVERGWSESMRALPDPERRQLRASSVERYGTAISEGLLMASRDGVHFKRWNEAFLRPGIERTGTWQYGHQFIAEHLVETASDLPGAPNELSLYAAEDYWHGKGGALRRYSLRMDGFTSVHASLKGGELITQPFVIAGKTLSVNFATSAAGSIWVELQTADGKPIEGFSLADSVELFGDTLDRKVTWKQGADLSALAGKPVRLRFKLKDADLYSFQFQK</sequence>
<accession>A0A517PSL2</accession>
<reference evidence="1 2" key="1">
    <citation type="submission" date="2019-02" db="EMBL/GenBank/DDBJ databases">
        <title>Deep-cultivation of Planctomycetes and their phenomic and genomic characterization uncovers novel biology.</title>
        <authorList>
            <person name="Wiegand S."/>
            <person name="Jogler M."/>
            <person name="Boedeker C."/>
            <person name="Pinto D."/>
            <person name="Vollmers J."/>
            <person name="Rivas-Marin E."/>
            <person name="Kohn T."/>
            <person name="Peeters S.H."/>
            <person name="Heuer A."/>
            <person name="Rast P."/>
            <person name="Oberbeckmann S."/>
            <person name="Bunk B."/>
            <person name="Jeske O."/>
            <person name="Meyerdierks A."/>
            <person name="Storesund J.E."/>
            <person name="Kallscheuer N."/>
            <person name="Luecker S."/>
            <person name="Lage O.M."/>
            <person name="Pohl T."/>
            <person name="Merkel B.J."/>
            <person name="Hornburger P."/>
            <person name="Mueller R.-W."/>
            <person name="Bruemmer F."/>
            <person name="Labrenz M."/>
            <person name="Spormann A.M."/>
            <person name="Op den Camp H."/>
            <person name="Overmann J."/>
            <person name="Amann R."/>
            <person name="Jetten M.S.M."/>
            <person name="Mascher T."/>
            <person name="Medema M.H."/>
            <person name="Devos D.P."/>
            <person name="Kaster A.-K."/>
            <person name="Ovreas L."/>
            <person name="Rohde M."/>
            <person name="Galperin M.Y."/>
            <person name="Jogler C."/>
        </authorList>
    </citation>
    <scope>NUCLEOTIDE SEQUENCE [LARGE SCALE GENOMIC DNA]</scope>
    <source>
        <strain evidence="1 2">HG66A1</strain>
    </source>
</reference>
<protein>
    <submittedName>
        <fullName evidence="1">Uncharacterized protein</fullName>
    </submittedName>
</protein>
<dbReference type="AlphaFoldDB" id="A0A517PSL2"/>
<dbReference type="InterPro" id="IPR023296">
    <property type="entry name" value="Glyco_hydro_beta-prop_sf"/>
</dbReference>
<dbReference type="Proteomes" id="UP000320421">
    <property type="component" value="Chromosome"/>
</dbReference>
<organism evidence="1 2">
    <name type="scientific">Gimesia chilikensis</name>
    <dbReference type="NCBI Taxonomy" id="2605989"/>
    <lineage>
        <taxon>Bacteria</taxon>
        <taxon>Pseudomonadati</taxon>
        <taxon>Planctomycetota</taxon>
        <taxon>Planctomycetia</taxon>
        <taxon>Planctomycetales</taxon>
        <taxon>Planctomycetaceae</taxon>
        <taxon>Gimesia</taxon>
    </lineage>
</organism>
<evidence type="ECO:0000313" key="1">
    <source>
        <dbReference type="EMBL" id="QDT22357.1"/>
    </source>
</evidence>
<dbReference type="SUPFAM" id="SSF75005">
    <property type="entry name" value="Arabinanase/levansucrase/invertase"/>
    <property type="match status" value="1"/>
</dbReference>
<keyword evidence="2" id="KW-1185">Reference proteome</keyword>